<comment type="subcellular location">
    <subcellularLocation>
        <location evidence="2">Membrane</location>
        <topology evidence="2">Multi-pass membrane protein</topology>
    </subcellularLocation>
</comment>
<feature type="transmembrane region" description="Helical" evidence="13">
    <location>
        <begin position="583"/>
        <end position="604"/>
    </location>
</feature>
<evidence type="ECO:0000313" key="17">
    <source>
        <dbReference type="WBParaSite" id="HPBE_0001284901-mRNA-1"/>
    </source>
</evidence>
<evidence type="ECO:0000313" key="16">
    <source>
        <dbReference type="Proteomes" id="UP000050761"/>
    </source>
</evidence>
<dbReference type="CDD" id="cd16702">
    <property type="entry name" value="RING_CH-C4HC3_MARCH6"/>
    <property type="match status" value="1"/>
</dbReference>
<dbReference type="InterPro" id="IPR056521">
    <property type="entry name" value="MARCHF6-like_C"/>
</dbReference>
<dbReference type="InterPro" id="IPR013083">
    <property type="entry name" value="Znf_RING/FYVE/PHD"/>
</dbReference>
<dbReference type="OrthoDB" id="264354at2759"/>
<evidence type="ECO:0000256" key="10">
    <source>
        <dbReference type="ARBA" id="ARBA00022833"/>
    </source>
</evidence>
<feature type="domain" description="RING-CH-type" evidence="14">
    <location>
        <begin position="1"/>
        <end position="58"/>
    </location>
</feature>
<evidence type="ECO:0000259" key="14">
    <source>
        <dbReference type="PROSITE" id="PS51292"/>
    </source>
</evidence>
<dbReference type="InterPro" id="IPR011016">
    <property type="entry name" value="Znf_RING-CH"/>
</dbReference>
<dbReference type="PANTHER" id="PTHR13145:SF0">
    <property type="entry name" value="E3 UBIQUITIN-PROTEIN LIGASE MARCHF6"/>
    <property type="match status" value="1"/>
</dbReference>
<feature type="transmembrane region" description="Helical" evidence="13">
    <location>
        <begin position="742"/>
        <end position="770"/>
    </location>
</feature>
<keyword evidence="11 13" id="KW-1133">Transmembrane helix</keyword>
<reference evidence="15 16" key="1">
    <citation type="submission" date="2018-11" db="EMBL/GenBank/DDBJ databases">
        <authorList>
            <consortium name="Pathogen Informatics"/>
        </authorList>
    </citation>
    <scope>NUCLEOTIDE SEQUENCE [LARGE SCALE GENOMIC DNA]</scope>
</reference>
<dbReference type="WBParaSite" id="HPBE_0001284901-mRNA-1">
    <property type="protein sequence ID" value="HPBE_0001284901-mRNA-1"/>
    <property type="gene ID" value="HPBE_0001284901"/>
</dbReference>
<evidence type="ECO:0000256" key="6">
    <source>
        <dbReference type="ARBA" id="ARBA00022692"/>
    </source>
</evidence>
<evidence type="ECO:0000256" key="9">
    <source>
        <dbReference type="ARBA" id="ARBA00022786"/>
    </source>
</evidence>
<evidence type="ECO:0000256" key="2">
    <source>
        <dbReference type="ARBA" id="ARBA00004141"/>
    </source>
</evidence>
<name>A0A3P8AAZ3_HELPZ</name>
<evidence type="ECO:0000256" key="1">
    <source>
        <dbReference type="ARBA" id="ARBA00000900"/>
    </source>
</evidence>
<dbReference type="EC" id="2.3.2.27" evidence="4"/>
<comment type="catalytic activity">
    <reaction evidence="1">
        <text>S-ubiquitinyl-[E2 ubiquitin-conjugating enzyme]-L-cysteine + [acceptor protein]-L-lysine = [E2 ubiquitin-conjugating enzyme]-L-cysteine + N(6)-ubiquitinyl-[acceptor protein]-L-lysine.</text>
        <dbReference type="EC" id="2.3.2.27"/>
    </reaction>
</comment>
<feature type="transmembrane region" description="Helical" evidence="13">
    <location>
        <begin position="448"/>
        <end position="471"/>
    </location>
</feature>
<keyword evidence="6 13" id="KW-0812">Transmembrane</keyword>
<gene>
    <name evidence="15" type="ORF">HPBE_LOCUS12850</name>
</gene>
<dbReference type="GO" id="GO:0061630">
    <property type="term" value="F:ubiquitin protein ligase activity"/>
    <property type="evidence" value="ECO:0007669"/>
    <property type="project" value="UniProtKB-EC"/>
</dbReference>
<sequence>MYRFSDMCRVCRGEDGHLYYPCLCTGSIKYVHQECLTEWLKYSKKEVCELCNYKYSFQPIYRHDMPKALPLVEILKGVAVSAGHMLRTWLVYTMVLVSWVGIVPLTAARIYHAVFYLSMQEILVLPISIFRTEHILPDVFKGCFLLVIFICTFISLVWLREQIIHGGPHDFLNVVEGLLILVDDGDIADNQDYGDEDGEPMDADTDGENEQVTPFRGESAALILAGLPVTDYKCPFRLGDELTWQRLLGLDGSLVFLERVVWVISLDTLFTIMFAYAPYKLGFYILSKCGIQQSIHYFPSIAAILMGYVAVTTIIYVLHYCWELLWLSCSLYRILGICFLVLKVFLLVLVEIGFFPIICGCWMDLCSLKLFSASLSSRAASFAASPTSSVFIHWMIGMVYVFYFASFVLLLREVLRPGVLWFMRNLNDPEFNPIQEVALSIIRRFQSLCFTTIFLIVYLPLCIVQKVYPALLPYNMSLSADTPLSELSLELLILQVVLPALLEQTQARFVLKAIVMWWCVHIGRALDLDRYLLPDLPNADQAADGAGVQGAGGLAAEHQALLLLREPQAFQPYVRPRFFPLRILVLLCAMAATCCFTSCVLFLVPGSQLLIIRRFSDGWTRSYTQPYGLYECPRAIYGRFGEFVLLLIRPIFHSVQAMRLAVICAPIVFVIPMLMGTYFQLVVITPLRLSFQQTPLMFLWQDWAMGVLHMKIVCGAVMMGPDWWMRQVFDQVYGLRNLRARYILSQLVLPVVLFLSSLLAFPYLIARLYIYVSSEFTPRVLVLRYCFPSSLIILVVVSFIRWQLSKIKGLSKGDGNRRYLVGTRLVNYERNGASPAAKETPISS</sequence>
<feature type="transmembrane region" description="Helical" evidence="13">
    <location>
        <begin position="660"/>
        <end position="683"/>
    </location>
</feature>
<evidence type="ECO:0000256" key="5">
    <source>
        <dbReference type="ARBA" id="ARBA00022679"/>
    </source>
</evidence>
<evidence type="ECO:0000256" key="3">
    <source>
        <dbReference type="ARBA" id="ARBA00004906"/>
    </source>
</evidence>
<dbReference type="GO" id="GO:0005789">
    <property type="term" value="C:endoplasmic reticulum membrane"/>
    <property type="evidence" value="ECO:0007669"/>
    <property type="project" value="TreeGrafter"/>
</dbReference>
<protein>
    <recommendedName>
        <fullName evidence="4">RING-type E3 ubiquitin transferase</fullName>
        <ecNumber evidence="4">2.3.2.27</ecNumber>
    </recommendedName>
</protein>
<feature type="transmembrane region" description="Helical" evidence="13">
    <location>
        <begin position="391"/>
        <end position="411"/>
    </location>
</feature>
<dbReference type="Proteomes" id="UP000050761">
    <property type="component" value="Unassembled WGS sequence"/>
</dbReference>
<accession>A0A3P8AAZ3</accession>
<feature type="transmembrane region" description="Helical" evidence="13">
    <location>
        <begin position="324"/>
        <end position="345"/>
    </location>
</feature>
<dbReference type="PROSITE" id="PS51292">
    <property type="entry name" value="ZF_RING_CH"/>
    <property type="match status" value="1"/>
</dbReference>
<dbReference type="GO" id="GO:0008270">
    <property type="term" value="F:zinc ion binding"/>
    <property type="evidence" value="ECO:0007669"/>
    <property type="project" value="UniProtKB-KW"/>
</dbReference>
<dbReference type="Pfam" id="PF23113">
    <property type="entry name" value="MARCHF6_C"/>
    <property type="match status" value="1"/>
</dbReference>
<evidence type="ECO:0000256" key="13">
    <source>
        <dbReference type="SAM" id="Phobius"/>
    </source>
</evidence>
<proteinExistence type="predicted"/>
<feature type="transmembrane region" description="Helical" evidence="13">
    <location>
        <begin position="297"/>
        <end position="318"/>
    </location>
</feature>
<keyword evidence="16" id="KW-1185">Reference proteome</keyword>
<keyword evidence="10" id="KW-0862">Zinc</keyword>
<dbReference type="Pfam" id="PF12906">
    <property type="entry name" value="RINGv"/>
    <property type="match status" value="1"/>
</dbReference>
<dbReference type="Gene3D" id="3.30.40.10">
    <property type="entry name" value="Zinc/RING finger domain, C3HC4 (zinc finger)"/>
    <property type="match status" value="1"/>
</dbReference>
<feature type="transmembrane region" description="Helical" evidence="13">
    <location>
        <begin position="142"/>
        <end position="159"/>
    </location>
</feature>
<reference evidence="17" key="2">
    <citation type="submission" date="2019-09" db="UniProtKB">
        <authorList>
            <consortium name="WormBaseParasite"/>
        </authorList>
    </citation>
    <scope>IDENTIFICATION</scope>
</reference>
<organism evidence="15">
    <name type="scientific">Heligmosomoides polygyrus</name>
    <name type="common">Parasitic roundworm</name>
    <dbReference type="NCBI Taxonomy" id="6339"/>
    <lineage>
        <taxon>Eukaryota</taxon>
        <taxon>Metazoa</taxon>
        <taxon>Ecdysozoa</taxon>
        <taxon>Nematoda</taxon>
        <taxon>Chromadorea</taxon>
        <taxon>Rhabditida</taxon>
        <taxon>Rhabditina</taxon>
        <taxon>Rhabditomorpha</taxon>
        <taxon>Strongyloidea</taxon>
        <taxon>Heligmosomidae</taxon>
        <taxon>Heligmosomoides</taxon>
    </lineage>
</organism>
<evidence type="ECO:0000256" key="4">
    <source>
        <dbReference type="ARBA" id="ARBA00012483"/>
    </source>
</evidence>
<dbReference type="AlphaFoldDB" id="A0A3P8AAZ3"/>
<dbReference type="SUPFAM" id="SSF57850">
    <property type="entry name" value="RING/U-box"/>
    <property type="match status" value="1"/>
</dbReference>
<dbReference type="GO" id="GO:0036503">
    <property type="term" value="P:ERAD pathway"/>
    <property type="evidence" value="ECO:0007669"/>
    <property type="project" value="TreeGrafter"/>
</dbReference>
<keyword evidence="9" id="KW-0833">Ubl conjugation pathway</keyword>
<evidence type="ECO:0000256" key="12">
    <source>
        <dbReference type="ARBA" id="ARBA00023136"/>
    </source>
</evidence>
<evidence type="ECO:0000256" key="7">
    <source>
        <dbReference type="ARBA" id="ARBA00022723"/>
    </source>
</evidence>
<keyword evidence="8" id="KW-0863">Zinc-finger</keyword>
<dbReference type="EMBL" id="UZAH01027661">
    <property type="protein sequence ID" value="VDO93857.1"/>
    <property type="molecule type" value="Genomic_DNA"/>
</dbReference>
<feature type="transmembrane region" description="Helical" evidence="13">
    <location>
        <begin position="89"/>
        <end position="107"/>
    </location>
</feature>
<evidence type="ECO:0000256" key="8">
    <source>
        <dbReference type="ARBA" id="ARBA00022771"/>
    </source>
</evidence>
<keyword evidence="7" id="KW-0479">Metal-binding</keyword>
<feature type="transmembrane region" description="Helical" evidence="13">
    <location>
        <begin position="782"/>
        <end position="802"/>
    </location>
</feature>
<evidence type="ECO:0000313" key="15">
    <source>
        <dbReference type="EMBL" id="VDO93857.1"/>
    </source>
</evidence>
<evidence type="ECO:0000256" key="11">
    <source>
        <dbReference type="ARBA" id="ARBA00022989"/>
    </source>
</evidence>
<keyword evidence="5" id="KW-0808">Transferase</keyword>
<feature type="transmembrane region" description="Helical" evidence="13">
    <location>
        <begin position="703"/>
        <end position="721"/>
    </location>
</feature>
<dbReference type="PANTHER" id="PTHR13145">
    <property type="entry name" value="SSM4 PROTEIN"/>
    <property type="match status" value="1"/>
</dbReference>
<feature type="transmembrane region" description="Helical" evidence="13">
    <location>
        <begin position="260"/>
        <end position="277"/>
    </location>
</feature>
<dbReference type="SMART" id="SM00744">
    <property type="entry name" value="RINGv"/>
    <property type="match status" value="1"/>
</dbReference>
<keyword evidence="12 13" id="KW-0472">Membrane</keyword>
<comment type="pathway">
    <text evidence="3">Protein modification; protein ubiquitination.</text>
</comment>